<keyword evidence="4" id="KW-1185">Reference proteome</keyword>
<keyword evidence="2" id="KW-0964">Secreted</keyword>
<accession>A0A7W6BUM6</accession>
<dbReference type="Proteomes" id="UP000531216">
    <property type="component" value="Unassembled WGS sequence"/>
</dbReference>
<dbReference type="Pfam" id="PF00353">
    <property type="entry name" value="HemolysinCabind"/>
    <property type="match status" value="14"/>
</dbReference>
<dbReference type="GO" id="GO:0005576">
    <property type="term" value="C:extracellular region"/>
    <property type="evidence" value="ECO:0007669"/>
    <property type="project" value="UniProtKB-SubCell"/>
</dbReference>
<comment type="subcellular location">
    <subcellularLocation>
        <location evidence="1">Secreted</location>
    </subcellularLocation>
</comment>
<dbReference type="Gene3D" id="2.150.10.10">
    <property type="entry name" value="Serralysin-like metalloprotease, C-terminal"/>
    <property type="match status" value="10"/>
</dbReference>
<dbReference type="SUPFAM" id="SSF51120">
    <property type="entry name" value="beta-Roll"/>
    <property type="match status" value="10"/>
</dbReference>
<dbReference type="EMBL" id="JACIDO010000030">
    <property type="protein sequence ID" value="MBB3938329.1"/>
    <property type="molecule type" value="Genomic_DNA"/>
</dbReference>
<dbReference type="PRINTS" id="PR00313">
    <property type="entry name" value="CABNDNGRPT"/>
</dbReference>
<dbReference type="InterPro" id="IPR018511">
    <property type="entry name" value="Hemolysin-typ_Ca-bd_CS"/>
</dbReference>
<dbReference type="RefSeq" id="WP_090966949.1">
    <property type="nucleotide sequence ID" value="NZ_FOOA01000046.1"/>
</dbReference>
<organism evidence="3 4">
    <name type="scientific">Aureimonas phyllosphaerae</name>
    <dbReference type="NCBI Taxonomy" id="1166078"/>
    <lineage>
        <taxon>Bacteria</taxon>
        <taxon>Pseudomonadati</taxon>
        <taxon>Pseudomonadota</taxon>
        <taxon>Alphaproteobacteria</taxon>
        <taxon>Hyphomicrobiales</taxon>
        <taxon>Aurantimonadaceae</taxon>
        <taxon>Aureimonas</taxon>
    </lineage>
</organism>
<dbReference type="PROSITE" id="PS00330">
    <property type="entry name" value="HEMOLYSIN_CALCIUM"/>
    <property type="match status" value="13"/>
</dbReference>
<dbReference type="PANTHER" id="PTHR38340:SF1">
    <property type="entry name" value="S-LAYER PROTEIN"/>
    <property type="match status" value="1"/>
</dbReference>
<dbReference type="PANTHER" id="PTHR38340">
    <property type="entry name" value="S-LAYER PROTEIN"/>
    <property type="match status" value="1"/>
</dbReference>
<evidence type="ECO:0000313" key="3">
    <source>
        <dbReference type="EMBL" id="MBB3938329.1"/>
    </source>
</evidence>
<evidence type="ECO:0000256" key="1">
    <source>
        <dbReference type="ARBA" id="ARBA00004613"/>
    </source>
</evidence>
<evidence type="ECO:0000256" key="2">
    <source>
        <dbReference type="ARBA" id="ARBA00022525"/>
    </source>
</evidence>
<sequence>MAVINGTTNRDILTGTTGADSIYGLEGNDEISGGEGNDTLFGGLGDDLVNGGAGDDVIQDSQGSDTLLGGTGADRITVYSPGSNAQIDAGDGDDTVTYEGGPIAQLQGGVGLDTLSVRVATFADFSADNGFERYDGDFRISGTAEANRLDFSGLTALKPVIDGAGQIRGVTVDAGDGADSVTGTAARDILNGGAGHDTLLGGMGDDALTGGAGNDRLDGGAGNDTLYDAGGDGVNSAYGGQGNDRIELVNATAGGVVDGGDDNDTIIVNGGAAMSIAGGSGNDTISLSNSTTGTERHRVDAGDGDDVVTLNGTSAMDLQGGAGHDTLVLKAATLDQLDAAMGFETLKIDSYGGSSLHGTSAANTIDMGSFALTADSYGVNIKLDAGDDQMVATSLTDRLYGEAGNDTLEGGGGDDIIDGGIDGVVNGTIVQGRDFASYEHASSGVTVDLSIQGSAQNTFGAGTDTLNNIEGLVGSGFADRLTGSAGSDVLIGGAGDDTITGGKGDDRLDGGTGADTYRYAGYSDLSKSGTAVLTSERIVLEAEDRLDLSAFGSLKGLMSTKYQDGVTVLTISSPTLGGPSGQIVIEGDWSFNEIAPGIFERAPPKLNVIGGTDGRDSLFGTAAADEIRGGGGNDNLWGFNGNDRLLGGDGNDQFQGGEGADTMLGGAGNDIFYVEDDGDVVIEAANEGTKDLALSYLKSYTLTDGVEELILFGDNALNGTGNDLANRITGNSAGNTLSGGAGADTLSGNSGADTLHGDAGADKLYGGADNDTIYGGADNDLMDGGAGADLLYGGSGNDTYTIDDLGDRAVEVKPDGSDEGGIDQVNASVSFTLEGFVENLTLTGTTATNGTGNDSANKLIGNSATNVLSGGAGADTLDGGGSADTLSGGAGNDTYFVEDIGDRVIEARADGSDEGGIDQVNATVSFALGNFVENLTLAGTAAIDGTGNDLANKLIGNAAANTLTGGGGADILLGGGGSDLLQGGADNDMLDGGWGADMLYGGAGNDTYTVDDLGDRVIEAKADGSDEGGIEQVYTSVSSALGDFLENLSLVGTAAIDGTGNDLANKLIGNSAGNTLTAGGGADTLTGNGGADTLYGDAGADKLYGGSENDTLYGGADNDALDGGTGADKLYGGAGSDTYTVDDVGDQVIEATSSGTDEGGTEQVNASVSFTLGSFVENLTLTGTAAINGTGNELANKLTGNAAANTLTGGAGTDTLIGGAGADTLIGGAGKDVLTGGLDADIFVFGNGGSTSADAVTDFSATQGDKIGLMASQFGLSSGQGIDANGKLSADWFTQVTGTTNTSTASGHGQFLFNSTSKTLFWDADGSGGQGPVAITTLNVSSFSADNVQILTSDFAMI</sequence>
<name>A0A7W6BUM6_9HYPH</name>
<dbReference type="InterPro" id="IPR001343">
    <property type="entry name" value="Hemolysn_Ca-bd"/>
</dbReference>
<dbReference type="GO" id="GO:0005509">
    <property type="term" value="F:calcium ion binding"/>
    <property type="evidence" value="ECO:0007669"/>
    <property type="project" value="InterPro"/>
</dbReference>
<dbReference type="InterPro" id="IPR011049">
    <property type="entry name" value="Serralysin-like_metalloprot_C"/>
</dbReference>
<dbReference type="InterPro" id="IPR050557">
    <property type="entry name" value="RTX_toxin/Mannuronan_C5-epim"/>
</dbReference>
<dbReference type="OrthoDB" id="7913598at2"/>
<proteinExistence type="predicted"/>
<gene>
    <name evidence="3" type="ORF">GGR05_004501</name>
</gene>
<comment type="caution">
    <text evidence="3">The sequence shown here is derived from an EMBL/GenBank/DDBJ whole genome shotgun (WGS) entry which is preliminary data.</text>
</comment>
<reference evidence="3 4" key="1">
    <citation type="submission" date="2020-08" db="EMBL/GenBank/DDBJ databases">
        <title>Genomic Encyclopedia of Type Strains, Phase IV (KMG-IV): sequencing the most valuable type-strain genomes for metagenomic binning, comparative biology and taxonomic classification.</title>
        <authorList>
            <person name="Goeker M."/>
        </authorList>
    </citation>
    <scope>NUCLEOTIDE SEQUENCE [LARGE SCALE GENOMIC DNA]</scope>
    <source>
        <strain evidence="3 4">DSM 25024</strain>
    </source>
</reference>
<evidence type="ECO:0000313" key="4">
    <source>
        <dbReference type="Proteomes" id="UP000531216"/>
    </source>
</evidence>
<protein>
    <submittedName>
        <fullName evidence="3">Ca2+-binding RTX toxin-like protein</fullName>
    </submittedName>
</protein>